<keyword evidence="2" id="KW-1185">Reference proteome</keyword>
<protein>
    <submittedName>
        <fullName evidence="3">Uncharacterized protein</fullName>
    </submittedName>
</protein>
<organism evidence="2 3">
    <name type="scientific">Ditylenchus dipsaci</name>
    <dbReference type="NCBI Taxonomy" id="166011"/>
    <lineage>
        <taxon>Eukaryota</taxon>
        <taxon>Metazoa</taxon>
        <taxon>Ecdysozoa</taxon>
        <taxon>Nematoda</taxon>
        <taxon>Chromadorea</taxon>
        <taxon>Rhabditida</taxon>
        <taxon>Tylenchina</taxon>
        <taxon>Tylenchomorpha</taxon>
        <taxon>Sphaerularioidea</taxon>
        <taxon>Anguinidae</taxon>
        <taxon>Anguininae</taxon>
        <taxon>Ditylenchus</taxon>
    </lineage>
</organism>
<proteinExistence type="predicted"/>
<reference evidence="3" key="1">
    <citation type="submission" date="2022-11" db="UniProtKB">
        <authorList>
            <consortium name="WormBaseParasite"/>
        </authorList>
    </citation>
    <scope>IDENTIFICATION</scope>
</reference>
<feature type="compositionally biased region" description="Basic and acidic residues" evidence="1">
    <location>
        <begin position="96"/>
        <end position="105"/>
    </location>
</feature>
<feature type="compositionally biased region" description="Low complexity" evidence="1">
    <location>
        <begin position="140"/>
        <end position="158"/>
    </location>
</feature>
<dbReference type="Proteomes" id="UP000887574">
    <property type="component" value="Unplaced"/>
</dbReference>
<sequence length="277" mass="30006">MLAPPELTACPPTIINSSRANKISSLFATYIPKPSAAQSITQQMPSSDAISWADVLKRNGNCSSGETRFCSNNNNANFGGNMDGNNGQIKRQSGGSDRRGEDMNGMHRGNTYMYGPNSLHSAAIKANSLHDSGYTSSSIQQQQKQQQGNRFPNNPNRRSFGKPPPRFGNAANDPAKTTILPPQPQILRMDHIQLGVGLISPSGPPQNMFQGLHPTTQAENKLDKHCVAFNPAANYLRSPMPLPANFLPHALAPNFMPGMPPFPQMPPNLAEWDGFTG</sequence>
<accession>A0A915D8N7</accession>
<evidence type="ECO:0000313" key="2">
    <source>
        <dbReference type="Proteomes" id="UP000887574"/>
    </source>
</evidence>
<evidence type="ECO:0000256" key="1">
    <source>
        <dbReference type="SAM" id="MobiDB-lite"/>
    </source>
</evidence>
<dbReference type="WBParaSite" id="jg16908">
    <property type="protein sequence ID" value="jg16908"/>
    <property type="gene ID" value="jg16908"/>
</dbReference>
<evidence type="ECO:0000313" key="3">
    <source>
        <dbReference type="WBParaSite" id="jg16908"/>
    </source>
</evidence>
<name>A0A915D8N7_9BILA</name>
<dbReference type="AlphaFoldDB" id="A0A915D8N7"/>
<feature type="region of interest" description="Disordered" evidence="1">
    <location>
        <begin position="80"/>
        <end position="114"/>
    </location>
</feature>
<feature type="region of interest" description="Disordered" evidence="1">
    <location>
        <begin position="131"/>
        <end position="178"/>
    </location>
</feature>